<dbReference type="EMBL" id="JANVFT010000031">
    <property type="protein sequence ID" value="KAJ4495223.1"/>
    <property type="molecule type" value="Genomic_DNA"/>
</dbReference>
<organism evidence="2 3">
    <name type="scientific">Lentinula lateritia</name>
    <dbReference type="NCBI Taxonomy" id="40482"/>
    <lineage>
        <taxon>Eukaryota</taxon>
        <taxon>Fungi</taxon>
        <taxon>Dikarya</taxon>
        <taxon>Basidiomycota</taxon>
        <taxon>Agaricomycotina</taxon>
        <taxon>Agaricomycetes</taxon>
        <taxon>Agaricomycetidae</taxon>
        <taxon>Agaricales</taxon>
        <taxon>Marasmiineae</taxon>
        <taxon>Omphalotaceae</taxon>
        <taxon>Lentinula</taxon>
    </lineage>
</organism>
<accession>A0ABQ8VIA3</accession>
<dbReference type="InterPro" id="IPR059179">
    <property type="entry name" value="MLKL-like_MCAfunc"/>
</dbReference>
<protein>
    <recommendedName>
        <fullName evidence="4">Fungal N-terminal domain-containing protein</fullName>
    </recommendedName>
</protein>
<dbReference type="Proteomes" id="UP001150217">
    <property type="component" value="Unassembled WGS sequence"/>
</dbReference>
<comment type="caution">
    <text evidence="2">The sequence shown here is derived from an EMBL/GenBank/DDBJ whole genome shotgun (WGS) entry which is preliminary data.</text>
</comment>
<name>A0ABQ8VIA3_9AGAR</name>
<gene>
    <name evidence="2" type="ORF">C8R41DRAFT_297728</name>
</gene>
<dbReference type="InterPro" id="IPR036537">
    <property type="entry name" value="Adaptor_Cbl_N_dom_sf"/>
</dbReference>
<evidence type="ECO:0000313" key="2">
    <source>
        <dbReference type="EMBL" id="KAJ4495223.1"/>
    </source>
</evidence>
<evidence type="ECO:0000313" key="3">
    <source>
        <dbReference type="Proteomes" id="UP001150217"/>
    </source>
</evidence>
<evidence type="ECO:0000256" key="1">
    <source>
        <dbReference type="SAM" id="MobiDB-lite"/>
    </source>
</evidence>
<feature type="region of interest" description="Disordered" evidence="1">
    <location>
        <begin position="814"/>
        <end position="835"/>
    </location>
</feature>
<proteinExistence type="predicted"/>
<keyword evidence="3" id="KW-1185">Reference proteome</keyword>
<evidence type="ECO:0008006" key="4">
    <source>
        <dbReference type="Google" id="ProtNLM"/>
    </source>
</evidence>
<dbReference type="Gene3D" id="1.20.930.20">
    <property type="entry name" value="Adaptor protein Cbl, N-terminal domain"/>
    <property type="match status" value="1"/>
</dbReference>
<reference evidence="2" key="1">
    <citation type="submission" date="2022-08" db="EMBL/GenBank/DDBJ databases">
        <title>A Global Phylogenomic Analysis of the Shiitake Genus Lentinula.</title>
        <authorList>
            <consortium name="DOE Joint Genome Institute"/>
            <person name="Sierra-Patev S."/>
            <person name="Min B."/>
            <person name="Naranjo-Ortiz M."/>
            <person name="Looney B."/>
            <person name="Konkel Z."/>
            <person name="Slot J.C."/>
            <person name="Sakamoto Y."/>
            <person name="Steenwyk J.L."/>
            <person name="Rokas A."/>
            <person name="Carro J."/>
            <person name="Camarero S."/>
            <person name="Ferreira P."/>
            <person name="Molpeceres G."/>
            <person name="Ruiz-Duenas F.J."/>
            <person name="Serrano A."/>
            <person name="Henrissat B."/>
            <person name="Drula E."/>
            <person name="Hughes K.W."/>
            <person name="Mata J.L."/>
            <person name="Ishikawa N.K."/>
            <person name="Vargas-Isla R."/>
            <person name="Ushijima S."/>
            <person name="Smith C.A."/>
            <person name="Ahrendt S."/>
            <person name="Andreopoulos W."/>
            <person name="He G."/>
            <person name="Labutti K."/>
            <person name="Lipzen A."/>
            <person name="Ng V."/>
            <person name="Riley R."/>
            <person name="Sandor L."/>
            <person name="Barry K."/>
            <person name="Martinez A.T."/>
            <person name="Xiao Y."/>
            <person name="Gibbons J.G."/>
            <person name="Terashima K."/>
            <person name="Grigoriev I.V."/>
            <person name="Hibbett D.S."/>
        </authorList>
    </citation>
    <scope>NUCLEOTIDE SEQUENCE</scope>
    <source>
        <strain evidence="2">RHP3577 ss4</strain>
    </source>
</reference>
<sequence length="835" mass="95551">MQRLMFNVQSQHSPPSLSVPLHSSLSINIMQTPRMRNLLRLKFVSKPKADSIHRSANPIDALGWLIDIADTIQSASAAAPFPQIQGAVAALSVLLKCIQKVYRNNEEYEELLARIKSILEVIRKVVNEADKTMCARMSDMLMEFEASLRDIVRTINSQRQRNDKWIKQLLHSHSVSDSILRLKIKFDDARLNVLVTATFVHHSSMKDQVSKLDQKLEEGIASQASGAVEAKSTLSRLQQQSQELHTETQAQSFLMSKNQTDLMAAFTMQSQHIRDGLHAQDKLALQHHLQTTGDLSKHQAWLQTTLQHQNQLVIRQHDEVLNAVKRTMPSPLSSPNNIDEFEEYEENFQVFKQSEWKPKQILLSSDEEEGSWMSPDSQVLVIDQASVVRNVKYRVRTFKAAANDKPEQKDAAFEAFKNHLQFYSSARMPFLPELVGFSKFKHGPSLFFEEHDEEYVPWPDYQYDNELARTLILFKVNLVEEDARKYMARHMGMHPARNKEGNRIAESVLIGPGGKVKLLGWTSVTRPRVDFTSAAVSLKLIDQDLNLVAARLKRLENRQQVLRDFVASGAAFLKIKRRRVSEDPLTDYHSHLGFLYCTCCSGPLSVRARWTPHIHFTVTATYEDETSTATALDITMKPKSHRLHCAKVSINPGITLLSSILFPQSYEPVDISIMYHASANPHHISFEHLSEYSNRYNIQYYPNLNNDENTAQLYLLIHPGLNQYGKPFFEVHFQFEGQNGMSVSEAEAKGIFVEQQSEQCLFRDFSAGQEHFPLLCEHMELDPFKEYYPQALEEQGVSAFDDHHPDLELRKEDQEYGHPSHPTAQDESTAYYFTK</sequence>
<dbReference type="CDD" id="cd21037">
    <property type="entry name" value="MLKL_NTD"/>
    <property type="match status" value="1"/>
</dbReference>